<evidence type="ECO:0000256" key="1">
    <source>
        <dbReference type="ARBA" id="ARBA00005869"/>
    </source>
</evidence>
<proteinExistence type="inferred from homology"/>
<keyword evidence="5" id="KW-0274">FAD</keyword>
<comment type="catalytic activity">
    <reaction evidence="5">
        <text>L-proline + a quinone = (S)-1-pyrroline-5-carboxylate + a quinol + H(+)</text>
        <dbReference type="Rhea" id="RHEA:23784"/>
        <dbReference type="ChEBI" id="CHEBI:15378"/>
        <dbReference type="ChEBI" id="CHEBI:17388"/>
        <dbReference type="ChEBI" id="CHEBI:24646"/>
        <dbReference type="ChEBI" id="CHEBI:60039"/>
        <dbReference type="ChEBI" id="CHEBI:132124"/>
        <dbReference type="EC" id="1.5.5.2"/>
    </reaction>
</comment>
<dbReference type="GO" id="GO:0004657">
    <property type="term" value="F:proline dehydrogenase activity"/>
    <property type="evidence" value="ECO:0007669"/>
    <property type="project" value="UniProtKB-EC"/>
</dbReference>
<evidence type="ECO:0000256" key="2">
    <source>
        <dbReference type="ARBA" id="ARBA00012695"/>
    </source>
</evidence>
<dbReference type="AlphaFoldDB" id="A0AAV9JE44"/>
<evidence type="ECO:0000256" key="4">
    <source>
        <dbReference type="ARBA" id="ARBA00023062"/>
    </source>
</evidence>
<feature type="domain" description="Proline dehydrogenase" evidence="6">
    <location>
        <begin position="80"/>
        <end position="391"/>
    </location>
</feature>
<accession>A0AAV9JE44</accession>
<comment type="function">
    <text evidence="5">Converts proline to delta-1-pyrroline-5-carboxylate.</text>
</comment>
<dbReference type="GO" id="GO:0071949">
    <property type="term" value="F:FAD binding"/>
    <property type="evidence" value="ECO:0007669"/>
    <property type="project" value="TreeGrafter"/>
</dbReference>
<dbReference type="Pfam" id="PF01619">
    <property type="entry name" value="Pro_dh"/>
    <property type="match status" value="1"/>
</dbReference>
<evidence type="ECO:0000313" key="7">
    <source>
        <dbReference type="EMBL" id="KAK4543286.1"/>
    </source>
</evidence>
<dbReference type="GO" id="GO:0005739">
    <property type="term" value="C:mitochondrion"/>
    <property type="evidence" value="ECO:0007669"/>
    <property type="project" value="TreeGrafter"/>
</dbReference>
<dbReference type="SUPFAM" id="SSF51730">
    <property type="entry name" value="FAD-linked oxidoreductase"/>
    <property type="match status" value="1"/>
</dbReference>
<keyword evidence="5" id="KW-0285">Flavoprotein</keyword>
<comment type="cofactor">
    <cofactor evidence="5">
        <name>FAD</name>
        <dbReference type="ChEBI" id="CHEBI:57692"/>
    </cofactor>
</comment>
<evidence type="ECO:0000313" key="8">
    <source>
        <dbReference type="Proteomes" id="UP001324427"/>
    </source>
</evidence>
<dbReference type="GO" id="GO:0010133">
    <property type="term" value="P:L-proline catabolic process to L-glutamate"/>
    <property type="evidence" value="ECO:0007669"/>
    <property type="project" value="TreeGrafter"/>
</dbReference>
<comment type="caution">
    <text evidence="7">The sequence shown here is derived from an EMBL/GenBank/DDBJ whole genome shotgun (WGS) entry which is preliminary data.</text>
</comment>
<gene>
    <name evidence="7" type="ORF">LTR36_005645</name>
</gene>
<evidence type="ECO:0000256" key="3">
    <source>
        <dbReference type="ARBA" id="ARBA00023002"/>
    </source>
</evidence>
<dbReference type="PANTHER" id="PTHR13914:SF30">
    <property type="entry name" value="PROLINE DEHYDROGENASE"/>
    <property type="match status" value="1"/>
</dbReference>
<keyword evidence="8" id="KW-1185">Reference proteome</keyword>
<organism evidence="7 8">
    <name type="scientific">Oleoguttula mirabilis</name>
    <dbReference type="NCBI Taxonomy" id="1507867"/>
    <lineage>
        <taxon>Eukaryota</taxon>
        <taxon>Fungi</taxon>
        <taxon>Dikarya</taxon>
        <taxon>Ascomycota</taxon>
        <taxon>Pezizomycotina</taxon>
        <taxon>Dothideomycetes</taxon>
        <taxon>Dothideomycetidae</taxon>
        <taxon>Mycosphaerellales</taxon>
        <taxon>Teratosphaeriaceae</taxon>
        <taxon>Oleoguttula</taxon>
    </lineage>
</organism>
<dbReference type="InterPro" id="IPR002872">
    <property type="entry name" value="Proline_DH_dom"/>
</dbReference>
<dbReference type="EMBL" id="JAVFHQ010000033">
    <property type="protein sequence ID" value="KAK4543286.1"/>
    <property type="molecule type" value="Genomic_DNA"/>
</dbReference>
<dbReference type="Gene3D" id="3.20.20.220">
    <property type="match status" value="1"/>
</dbReference>
<name>A0AAV9JE44_9PEZI</name>
<comment type="similarity">
    <text evidence="1 5">Belongs to the proline oxidase family.</text>
</comment>
<evidence type="ECO:0000259" key="6">
    <source>
        <dbReference type="Pfam" id="PF01619"/>
    </source>
</evidence>
<dbReference type="PANTHER" id="PTHR13914">
    <property type="entry name" value="PROLINE OXIDASE"/>
    <property type="match status" value="1"/>
</dbReference>
<dbReference type="InterPro" id="IPR015659">
    <property type="entry name" value="Proline_oxidase"/>
</dbReference>
<reference evidence="7 8" key="1">
    <citation type="submission" date="2021-11" db="EMBL/GenBank/DDBJ databases">
        <title>Black yeast isolated from Biological Soil Crust.</title>
        <authorList>
            <person name="Kurbessoian T."/>
        </authorList>
    </citation>
    <scope>NUCLEOTIDE SEQUENCE [LARGE SCALE GENOMIC DNA]</scope>
    <source>
        <strain evidence="7 8">CCFEE 5522</strain>
    </source>
</reference>
<sequence length="412" mass="45721">MPALASLALSQILRTYLITSVSSSPRLLAASTTVLRRMLESKSPLFSIERNPVARSLLWHTFYRQFCAGETPEQVQKVNDDLRRQGYSGVILEYALEVLKDAENTDESEDIRTWRTGMLKTVNMAAEGDFVGLKWSGMGPAAMRRMKKNEAPSKEMDEAMNAVCKAAAAGDIALLPAAEETWSLDGFHNWCLNLQRVYNLGGKSVVYTTYQAYLKQTAGTLSRHLAQAREEGFTLGAKLVRGAYLGSEERALIHPSIEATHAAYDGISSALIHREHNDLVRPLVGSEMGRWPRTNIVLATHNAISVQRAQELRRQQVARGEELTRLSFAQLQGMADEVSCTLIAAAKASEGDKKAVREKVFKCTTWGSMYECLNYLLRRAAENKDAAGRTSETRQAMQTELGRRMRGLVGMA</sequence>
<keyword evidence="4 5" id="KW-0642">Proline metabolism</keyword>
<evidence type="ECO:0000256" key="5">
    <source>
        <dbReference type="RuleBase" id="RU364054"/>
    </source>
</evidence>
<keyword evidence="3 5" id="KW-0560">Oxidoreductase</keyword>
<protein>
    <recommendedName>
        <fullName evidence="2 5">Proline dehydrogenase</fullName>
        <ecNumber evidence="2 5">1.5.5.2</ecNumber>
    </recommendedName>
</protein>
<dbReference type="InterPro" id="IPR029041">
    <property type="entry name" value="FAD-linked_oxidoreductase-like"/>
</dbReference>
<dbReference type="EC" id="1.5.5.2" evidence="2 5"/>
<dbReference type="Proteomes" id="UP001324427">
    <property type="component" value="Unassembled WGS sequence"/>
</dbReference>